<dbReference type="InterPro" id="IPR012951">
    <property type="entry name" value="BBE"/>
</dbReference>
<dbReference type="OrthoDB" id="415825at2759"/>
<evidence type="ECO:0000259" key="6">
    <source>
        <dbReference type="PROSITE" id="PS51387"/>
    </source>
</evidence>
<dbReference type="GO" id="GO:0071949">
    <property type="term" value="F:FAD binding"/>
    <property type="evidence" value="ECO:0007669"/>
    <property type="project" value="InterPro"/>
</dbReference>
<proteinExistence type="inferred from homology"/>
<comment type="caution">
    <text evidence="7">The sequence shown here is derived from an EMBL/GenBank/DDBJ whole genome shotgun (WGS) entry which is preliminary data.</text>
</comment>
<dbReference type="Pfam" id="PF08031">
    <property type="entry name" value="BBE"/>
    <property type="match status" value="1"/>
</dbReference>
<dbReference type="AlphaFoldDB" id="A0A8H5C179"/>
<evidence type="ECO:0000256" key="4">
    <source>
        <dbReference type="ARBA" id="ARBA00022827"/>
    </source>
</evidence>
<dbReference type="PANTHER" id="PTHR42973">
    <property type="entry name" value="BINDING OXIDOREDUCTASE, PUTATIVE (AFU_ORTHOLOGUE AFUA_1G17690)-RELATED"/>
    <property type="match status" value="1"/>
</dbReference>
<name>A0A8H5C179_9AGAR</name>
<reference evidence="7 8" key="1">
    <citation type="journal article" date="2020" name="ISME J.">
        <title>Uncovering the hidden diversity of litter-decomposition mechanisms in mushroom-forming fungi.</title>
        <authorList>
            <person name="Floudas D."/>
            <person name="Bentzer J."/>
            <person name="Ahren D."/>
            <person name="Johansson T."/>
            <person name="Persson P."/>
            <person name="Tunlid A."/>
        </authorList>
    </citation>
    <scope>NUCLEOTIDE SEQUENCE [LARGE SCALE GENOMIC DNA]</scope>
    <source>
        <strain evidence="7 8">CBS 175.51</strain>
    </source>
</reference>
<evidence type="ECO:0000256" key="2">
    <source>
        <dbReference type="ARBA" id="ARBA00005466"/>
    </source>
</evidence>
<dbReference type="PROSITE" id="PS51387">
    <property type="entry name" value="FAD_PCMH"/>
    <property type="match status" value="1"/>
</dbReference>
<dbReference type="Gene3D" id="3.30.465.10">
    <property type="match status" value="1"/>
</dbReference>
<dbReference type="InterPro" id="IPR016169">
    <property type="entry name" value="FAD-bd_PCMH_sub2"/>
</dbReference>
<dbReference type="GO" id="GO:0016491">
    <property type="term" value="F:oxidoreductase activity"/>
    <property type="evidence" value="ECO:0007669"/>
    <property type="project" value="UniProtKB-KW"/>
</dbReference>
<evidence type="ECO:0000256" key="3">
    <source>
        <dbReference type="ARBA" id="ARBA00022630"/>
    </source>
</evidence>
<dbReference type="InterPro" id="IPR050416">
    <property type="entry name" value="FAD-linked_Oxidoreductase"/>
</dbReference>
<dbReference type="Gene3D" id="3.30.43.10">
    <property type="entry name" value="Uridine Diphospho-n-acetylenolpyruvylglucosamine Reductase, domain 2"/>
    <property type="match status" value="1"/>
</dbReference>
<dbReference type="Pfam" id="PF01565">
    <property type="entry name" value="FAD_binding_4"/>
    <property type="match status" value="1"/>
</dbReference>
<keyword evidence="5" id="KW-0560">Oxidoreductase</keyword>
<accession>A0A8H5C179</accession>
<evidence type="ECO:0000256" key="1">
    <source>
        <dbReference type="ARBA" id="ARBA00001974"/>
    </source>
</evidence>
<evidence type="ECO:0000313" key="8">
    <source>
        <dbReference type="Proteomes" id="UP000541558"/>
    </source>
</evidence>
<feature type="domain" description="FAD-binding PCMH-type" evidence="6">
    <location>
        <begin position="34"/>
        <end position="205"/>
    </location>
</feature>
<dbReference type="Gene3D" id="3.40.462.20">
    <property type="match status" value="1"/>
</dbReference>
<evidence type="ECO:0000313" key="7">
    <source>
        <dbReference type="EMBL" id="KAF5333332.1"/>
    </source>
</evidence>
<comment type="cofactor">
    <cofactor evidence="1">
        <name>FAD</name>
        <dbReference type="ChEBI" id="CHEBI:57692"/>
    </cofactor>
</comment>
<organism evidence="7 8">
    <name type="scientific">Ephemerocybe angulata</name>
    <dbReference type="NCBI Taxonomy" id="980116"/>
    <lineage>
        <taxon>Eukaryota</taxon>
        <taxon>Fungi</taxon>
        <taxon>Dikarya</taxon>
        <taxon>Basidiomycota</taxon>
        <taxon>Agaricomycotina</taxon>
        <taxon>Agaricomycetes</taxon>
        <taxon>Agaricomycetidae</taxon>
        <taxon>Agaricales</taxon>
        <taxon>Agaricineae</taxon>
        <taxon>Psathyrellaceae</taxon>
        <taxon>Ephemerocybe</taxon>
    </lineage>
</organism>
<dbReference type="Proteomes" id="UP000541558">
    <property type="component" value="Unassembled WGS sequence"/>
</dbReference>
<comment type="similarity">
    <text evidence="2">Belongs to the oxygen-dependent FAD-linked oxidoreductase family.</text>
</comment>
<gene>
    <name evidence="7" type="ORF">D9611_002268</name>
</gene>
<keyword evidence="4" id="KW-0274">FAD</keyword>
<keyword evidence="8" id="KW-1185">Reference proteome</keyword>
<sequence length="452" mass="49091">MAIEKTLLDEIKGDVVLPNNPDYKKAIARWATNAERKAKIVVFVKDADDIGKALQYAKQEGLPVAVRGGGHNAAGASSVEGGLIVDLSRHLNKVRIDANAKLGYVGGGSVWRTVDEEAMKHGLATVGGTVNHTGVGGLTLGGGYGWLTNRHGLAADNLRQATVVTADGSILTANSKENEDLFFAIRGGGGNFGVITEFVYQLHPQRSTVFAGPVIYAPDSLKKIIEITNRWWPNAGENEAMCQVATVDPEGRPIFVLLMFYNGSESEGRYAYKEFLDVGPIIDLAKEIPFEDLNAMQNAQSGPGRGAYLKGIKQKAPDFASTLKVLIQAGEISQNQNFFPSIIYDLSPRIEPEHPAYICLGWGEEKTQEARATAQKLVDILIEGQKGLSKTEQSGYTNYDTDAALLDVGYTAGNGDRAKLAFSSNYPKLQIIKKKYDPENVFNRWFPIIPAV</sequence>
<dbReference type="InterPro" id="IPR016166">
    <property type="entry name" value="FAD-bd_PCMH"/>
</dbReference>
<dbReference type="PANTHER" id="PTHR42973:SF39">
    <property type="entry name" value="FAD-BINDING PCMH-TYPE DOMAIN-CONTAINING PROTEIN"/>
    <property type="match status" value="1"/>
</dbReference>
<dbReference type="EMBL" id="JAACJK010000109">
    <property type="protein sequence ID" value="KAF5333332.1"/>
    <property type="molecule type" value="Genomic_DNA"/>
</dbReference>
<dbReference type="InterPro" id="IPR016167">
    <property type="entry name" value="FAD-bd_PCMH_sub1"/>
</dbReference>
<dbReference type="InterPro" id="IPR006094">
    <property type="entry name" value="Oxid_FAD_bind_N"/>
</dbReference>
<keyword evidence="3" id="KW-0285">Flavoprotein</keyword>
<dbReference type="InterPro" id="IPR036318">
    <property type="entry name" value="FAD-bd_PCMH-like_sf"/>
</dbReference>
<evidence type="ECO:0000256" key="5">
    <source>
        <dbReference type="ARBA" id="ARBA00023002"/>
    </source>
</evidence>
<dbReference type="SUPFAM" id="SSF56176">
    <property type="entry name" value="FAD-binding/transporter-associated domain-like"/>
    <property type="match status" value="1"/>
</dbReference>
<protein>
    <recommendedName>
        <fullName evidence="6">FAD-binding PCMH-type domain-containing protein</fullName>
    </recommendedName>
</protein>